<reference evidence="2 3" key="1">
    <citation type="submission" date="2014-08" db="EMBL/GenBank/DDBJ databases">
        <title>Clostridium innocuum, an unnegligible vancomycin-resistant pathogen causing extra-intestinal infections.</title>
        <authorList>
            <person name="Feng Y."/>
            <person name="Chiu C.-H."/>
        </authorList>
    </citation>
    <scope>NUCLEOTIDE SEQUENCE [LARGE SCALE GENOMIC DNA]</scope>
    <source>
        <strain evidence="2 3">AN88</strain>
    </source>
</reference>
<evidence type="ECO:0000259" key="1">
    <source>
        <dbReference type="Pfam" id="PF01627"/>
    </source>
</evidence>
<dbReference type="InterPro" id="IPR036641">
    <property type="entry name" value="HPT_dom_sf"/>
</dbReference>
<keyword evidence="2" id="KW-0808">Transferase</keyword>
<dbReference type="SUPFAM" id="SSF47226">
    <property type="entry name" value="Histidine-containing phosphotransfer domain, HPT domain"/>
    <property type="match status" value="1"/>
</dbReference>
<dbReference type="InterPro" id="IPR008207">
    <property type="entry name" value="Sig_transdc_His_kin_Hpt_dom"/>
</dbReference>
<protein>
    <submittedName>
        <fullName evidence="2">Histidine kinase</fullName>
    </submittedName>
</protein>
<gene>
    <name evidence="2" type="ORF">CIAN88_11955</name>
</gene>
<feature type="domain" description="HPt" evidence="1">
    <location>
        <begin position="45"/>
        <end position="106"/>
    </location>
</feature>
<proteinExistence type="predicted"/>
<dbReference type="Pfam" id="PF01627">
    <property type="entry name" value="Hpt"/>
    <property type="match status" value="1"/>
</dbReference>
<dbReference type="GO" id="GO:0000160">
    <property type="term" value="P:phosphorelay signal transduction system"/>
    <property type="evidence" value="ECO:0007669"/>
    <property type="project" value="InterPro"/>
</dbReference>
<dbReference type="GO" id="GO:0016301">
    <property type="term" value="F:kinase activity"/>
    <property type="evidence" value="ECO:0007669"/>
    <property type="project" value="UniProtKB-KW"/>
</dbReference>
<organism evidence="2 3">
    <name type="scientific">Clostridium innocuum</name>
    <dbReference type="NCBI Taxonomy" id="1522"/>
    <lineage>
        <taxon>Bacteria</taxon>
        <taxon>Bacillati</taxon>
        <taxon>Bacillota</taxon>
        <taxon>Clostridia</taxon>
        <taxon>Eubacteriales</taxon>
        <taxon>Clostridiaceae</taxon>
        <taxon>Clostridium</taxon>
    </lineage>
</organism>
<name>A0A099I6X3_CLOIN</name>
<keyword evidence="2" id="KW-0418">Kinase</keyword>
<dbReference type="EMBL" id="JQIF01000049">
    <property type="protein sequence ID" value="KGJ53002.1"/>
    <property type="molecule type" value="Genomic_DNA"/>
</dbReference>
<dbReference type="RefSeq" id="WP_044905616.1">
    <property type="nucleotide sequence ID" value="NZ_JAQCQO010000002.1"/>
</dbReference>
<sequence length="122" mass="14347">MNLKDCYTAFGGDYEEVMTRLRLEKTVTKFLLKFSEDKSFFMFIEAFACKEYDEALRFIHTLKGICQNLSFTRLYECSSQITKACREGDYQSVEKHLPQLSELYDQQIAAIKAYQRQGDFCK</sequence>
<comment type="caution">
    <text evidence="2">The sequence shown here is derived from an EMBL/GenBank/DDBJ whole genome shotgun (WGS) entry which is preliminary data.</text>
</comment>
<dbReference type="AlphaFoldDB" id="A0A099I6X3"/>
<dbReference type="Gene3D" id="1.20.120.160">
    <property type="entry name" value="HPT domain"/>
    <property type="match status" value="1"/>
</dbReference>
<evidence type="ECO:0000313" key="3">
    <source>
        <dbReference type="Proteomes" id="UP000030008"/>
    </source>
</evidence>
<dbReference type="Proteomes" id="UP000030008">
    <property type="component" value="Unassembled WGS sequence"/>
</dbReference>
<accession>A0A099I6X3</accession>
<evidence type="ECO:0000313" key="2">
    <source>
        <dbReference type="EMBL" id="KGJ53002.1"/>
    </source>
</evidence>